<keyword evidence="2" id="KW-1185">Reference proteome</keyword>
<evidence type="ECO:0000256" key="1">
    <source>
        <dbReference type="SAM" id="MobiDB-lite"/>
    </source>
</evidence>
<proteinExistence type="predicted"/>
<organism evidence="2 3">
    <name type="scientific">Glossina fuscipes</name>
    <dbReference type="NCBI Taxonomy" id="7396"/>
    <lineage>
        <taxon>Eukaryota</taxon>
        <taxon>Metazoa</taxon>
        <taxon>Ecdysozoa</taxon>
        <taxon>Arthropoda</taxon>
        <taxon>Hexapoda</taxon>
        <taxon>Insecta</taxon>
        <taxon>Pterygota</taxon>
        <taxon>Neoptera</taxon>
        <taxon>Endopterygota</taxon>
        <taxon>Diptera</taxon>
        <taxon>Brachycera</taxon>
        <taxon>Muscomorpha</taxon>
        <taxon>Hippoboscoidea</taxon>
        <taxon>Glossinidae</taxon>
        <taxon>Glossina</taxon>
    </lineage>
</organism>
<dbReference type="AlphaFoldDB" id="A0A8U0W682"/>
<dbReference type="KEGG" id="gfs:119632019"/>
<gene>
    <name evidence="3" type="primary">LOC119632019</name>
</gene>
<dbReference type="GeneID" id="119632019"/>
<sequence length="221" mass="23944">MRRSSFTPVFSLNTQEPVIVVEETHAIDGDANVDEGAADRVDLSGAAAHVKFRSNSDDSESPKNPYLLCPFPDMQKRRKNSLPSLQITEGITASQVRRLSDVGGETTGTLSPHEVKFLTTLTQRSNVAGSTRRHSVVTISAAQPTLFGRSRRESISGATYSGSRRGSGFQGPPLTDPRGSIHNLQLDIMDGIVQTRKTRSGSGVWTAPILKETENNVPLQT</sequence>
<evidence type="ECO:0000313" key="3">
    <source>
        <dbReference type="RefSeq" id="XP_037880620.1"/>
    </source>
</evidence>
<name>A0A8U0W682_9MUSC</name>
<evidence type="ECO:0000313" key="2">
    <source>
        <dbReference type="Proteomes" id="UP000092443"/>
    </source>
</evidence>
<accession>A0A8U0W682</accession>
<dbReference type="Proteomes" id="UP000092443">
    <property type="component" value="Unplaced"/>
</dbReference>
<reference evidence="3" key="1">
    <citation type="submission" date="2025-08" db="UniProtKB">
        <authorList>
            <consortium name="RefSeq"/>
        </authorList>
    </citation>
    <scope>IDENTIFICATION</scope>
    <source>
        <tissue evidence="3">Whole body pupa</tissue>
    </source>
</reference>
<feature type="region of interest" description="Disordered" evidence="1">
    <location>
        <begin position="150"/>
        <end position="178"/>
    </location>
</feature>
<dbReference type="RefSeq" id="XP_037880620.1">
    <property type="nucleotide sequence ID" value="XM_038024692.1"/>
</dbReference>
<protein>
    <submittedName>
        <fullName evidence="3">Uncharacterized protein LOC119632019</fullName>
    </submittedName>
</protein>